<reference evidence="3 4" key="1">
    <citation type="submission" date="2016-10" db="EMBL/GenBank/DDBJ databases">
        <authorList>
            <person name="de Groot N.N."/>
        </authorList>
    </citation>
    <scope>NUCLEOTIDE SEQUENCE [LARGE SCALE GENOMIC DNA]</scope>
    <source>
        <strain evidence="3 4">DSM 23142</strain>
    </source>
</reference>
<protein>
    <recommendedName>
        <fullName evidence="2">N-acetyltransferase domain-containing protein</fullName>
    </recommendedName>
</protein>
<evidence type="ECO:0000259" key="2">
    <source>
        <dbReference type="PROSITE" id="PS51729"/>
    </source>
</evidence>
<evidence type="ECO:0000313" key="3">
    <source>
        <dbReference type="EMBL" id="SDG43609.1"/>
    </source>
</evidence>
<dbReference type="PANTHER" id="PTHR31435:SF10">
    <property type="entry name" value="BSR4717 PROTEIN"/>
    <property type="match status" value="1"/>
</dbReference>
<accession>A0A1G7U9A6</accession>
<dbReference type="PROSITE" id="PS51729">
    <property type="entry name" value="GNAT_YJDJ"/>
    <property type="match status" value="1"/>
</dbReference>
<sequence length="115" mass="12529">MLMSNDSTTETTSQQSEKRVVRNDEKSRYEIWVGDQLGGFTEFEIDAQRRAVFPHTEVDPAFGGQGLGGTLVGEALADVTARGETIVPLCPFVKKYLSRNEVAGAVIDWPGGPRA</sequence>
<organism evidence="3 4">
    <name type="scientific">Microbacterium pygmaeum</name>
    <dbReference type="NCBI Taxonomy" id="370764"/>
    <lineage>
        <taxon>Bacteria</taxon>
        <taxon>Bacillati</taxon>
        <taxon>Actinomycetota</taxon>
        <taxon>Actinomycetes</taxon>
        <taxon>Micrococcales</taxon>
        <taxon>Microbacteriaceae</taxon>
        <taxon>Microbacterium</taxon>
    </lineage>
</organism>
<evidence type="ECO:0000313" key="4">
    <source>
        <dbReference type="Proteomes" id="UP000199009"/>
    </source>
</evidence>
<evidence type="ECO:0000256" key="1">
    <source>
        <dbReference type="SAM" id="MobiDB-lite"/>
    </source>
</evidence>
<dbReference type="Pfam" id="PF14542">
    <property type="entry name" value="Acetyltransf_CG"/>
    <property type="match status" value="1"/>
</dbReference>
<feature type="domain" description="N-acetyltransferase" evidence="2">
    <location>
        <begin position="21"/>
        <end position="108"/>
    </location>
</feature>
<dbReference type="EMBL" id="LT629692">
    <property type="protein sequence ID" value="SDG43609.1"/>
    <property type="molecule type" value="Genomic_DNA"/>
</dbReference>
<dbReference type="Proteomes" id="UP000199009">
    <property type="component" value="Chromosome I"/>
</dbReference>
<dbReference type="PANTHER" id="PTHR31435">
    <property type="entry name" value="PROTEIN NATD1"/>
    <property type="match status" value="1"/>
</dbReference>
<dbReference type="SUPFAM" id="SSF55729">
    <property type="entry name" value="Acyl-CoA N-acyltransferases (Nat)"/>
    <property type="match status" value="1"/>
</dbReference>
<gene>
    <name evidence="3" type="ORF">SAMN04489810_0296</name>
</gene>
<feature type="region of interest" description="Disordered" evidence="1">
    <location>
        <begin position="1"/>
        <end position="23"/>
    </location>
</feature>
<dbReference type="InterPro" id="IPR016181">
    <property type="entry name" value="Acyl_CoA_acyltransferase"/>
</dbReference>
<dbReference type="AlphaFoldDB" id="A0A1G7U9A6"/>
<name>A0A1G7U9A6_9MICO</name>
<dbReference type="InterPro" id="IPR031165">
    <property type="entry name" value="GNAT_YJDJ"/>
</dbReference>
<proteinExistence type="predicted"/>
<dbReference type="Gene3D" id="3.40.630.30">
    <property type="match status" value="1"/>
</dbReference>
<keyword evidence="4" id="KW-1185">Reference proteome</keyword>
<dbReference type="STRING" id="370764.SAMN04489810_0296"/>
<dbReference type="InterPro" id="IPR045057">
    <property type="entry name" value="Gcn5-rel_NAT"/>
</dbReference>